<dbReference type="Proteomes" id="UP000268891">
    <property type="component" value="Unassembled WGS sequence"/>
</dbReference>
<proteinExistence type="predicted"/>
<accession>A0ACD2EK17</accession>
<keyword evidence="2" id="KW-1185">Reference proteome</keyword>
<dbReference type="EMBL" id="RRZR01000041">
    <property type="protein sequence ID" value="RRR42722.1"/>
    <property type="molecule type" value="Genomic_DNA"/>
</dbReference>
<protein>
    <submittedName>
        <fullName evidence="1">Uncharacterized protein</fullName>
    </submittedName>
</protein>
<reference evidence="1" key="1">
    <citation type="submission" date="2018-11" db="EMBL/GenBank/DDBJ databases">
        <authorList>
            <person name="Sattar A."/>
            <person name="Zunita Z."/>
            <person name="Jalila A."/>
            <person name="Saleha A.A."/>
        </authorList>
    </citation>
    <scope>NUCLEOTIDE SEQUENCE</scope>
    <source>
        <strain evidence="1">F12-74</strain>
    </source>
</reference>
<gene>
    <name evidence="1" type="ORF">EHH44_16475</name>
</gene>
<evidence type="ECO:0000313" key="2">
    <source>
        <dbReference type="Proteomes" id="UP000268891"/>
    </source>
</evidence>
<evidence type="ECO:0000313" key="1">
    <source>
        <dbReference type="EMBL" id="RRR42722.1"/>
    </source>
</evidence>
<comment type="caution">
    <text evidence="1">The sequence shown here is derived from an EMBL/GenBank/DDBJ whole genome shotgun (WGS) entry which is preliminary data.</text>
</comment>
<sequence>MAPLVVVVVTAVAGQPNPDRGRRAGARHGLMVVAALGVGATLAGCGQSAEPAPAGSAAPRPAGAAAQDAAPYDISRVDAVKDDFPEGFTAQAHPAKTLGEQDIAGSGVAAFTDARVDPPQCRAAVIPRYADPTAGTQAAGVIAQGDQGNMYVVALRSPNPVAAEDLPAGCDRISLSGSPQATGTVERIPAPGIAGATTTGAKLTVEDPQEDPDYLYTAALDDRTSVVVMGSADAALDPQRLMSDLLVKAVAAVRGQQQP</sequence>
<name>A0ACD2EK17_9MYCO</name>
<organism evidence="1 2">
    <name type="scientific">Mycolicibacter terrae</name>
    <dbReference type="NCBI Taxonomy" id="1788"/>
    <lineage>
        <taxon>Bacteria</taxon>
        <taxon>Bacillati</taxon>
        <taxon>Actinomycetota</taxon>
        <taxon>Actinomycetes</taxon>
        <taxon>Mycobacteriales</taxon>
        <taxon>Mycobacteriaceae</taxon>
        <taxon>Mycolicibacter</taxon>
    </lineage>
</organism>